<keyword evidence="4" id="KW-1185">Reference proteome</keyword>
<dbReference type="GO" id="GO:0032451">
    <property type="term" value="F:demethylase activity"/>
    <property type="evidence" value="ECO:0007669"/>
    <property type="project" value="InterPro"/>
</dbReference>
<dbReference type="InterPro" id="IPR044842">
    <property type="entry name" value="ALKBH9B/ALKBH10B-like"/>
</dbReference>
<evidence type="ECO:0000256" key="1">
    <source>
        <dbReference type="ARBA" id="ARBA00007879"/>
    </source>
</evidence>
<dbReference type="PANTHER" id="PTHR31447">
    <property type="entry name" value="HYDROXYPROLINE-RICH GLYCOPROTEIN FAMILY PROTEIN-RELATED"/>
    <property type="match status" value="1"/>
</dbReference>
<dbReference type="Proteomes" id="UP001189122">
    <property type="component" value="Unassembled WGS sequence"/>
</dbReference>
<feature type="region of interest" description="Disordered" evidence="2">
    <location>
        <begin position="143"/>
        <end position="170"/>
    </location>
</feature>
<evidence type="ECO:0000313" key="3">
    <source>
        <dbReference type="EMBL" id="CAA2618935.1"/>
    </source>
</evidence>
<organism evidence="3">
    <name type="scientific">Spirodela intermedia</name>
    <name type="common">Intermediate duckweed</name>
    <dbReference type="NCBI Taxonomy" id="51605"/>
    <lineage>
        <taxon>Eukaryota</taxon>
        <taxon>Viridiplantae</taxon>
        <taxon>Streptophyta</taxon>
        <taxon>Embryophyta</taxon>
        <taxon>Tracheophyta</taxon>
        <taxon>Spermatophyta</taxon>
        <taxon>Magnoliopsida</taxon>
        <taxon>Liliopsida</taxon>
        <taxon>Araceae</taxon>
        <taxon>Lemnoideae</taxon>
        <taxon>Spirodela</taxon>
    </lineage>
</organism>
<feature type="compositionally biased region" description="Pro residues" evidence="2">
    <location>
        <begin position="489"/>
        <end position="508"/>
    </location>
</feature>
<dbReference type="AlphaFoldDB" id="A0A7I8IND3"/>
<dbReference type="SUPFAM" id="SSF51197">
    <property type="entry name" value="Clavaminate synthase-like"/>
    <property type="match status" value="1"/>
</dbReference>
<dbReference type="PANTHER" id="PTHR31447:SF0">
    <property type="entry name" value="HYDROXYPROLINE-RICH GLYCOPROTEIN FAMILY PROTEIN"/>
    <property type="match status" value="1"/>
</dbReference>
<feature type="compositionally biased region" description="Low complexity" evidence="2">
    <location>
        <begin position="521"/>
        <end position="545"/>
    </location>
</feature>
<sequence length="545" mass="60196">MAMPSGNSVIPRKMQFSNGGDAHAQRQWFPDERDGFIYWLKGEFAAANAIIDSLCEHLRTTSEPGEYDMVIGCIQQRRCNWTPVLYLQQYFSVAEINLALQQVAWRKQPRHFDQPKPVEKDFKKQTFGYRQVQKLENMRENHSSSAQYLSPVAKAQKTEEESTKREEVKQKTEVQVLHGNALSVLPENDGNTNFLQSKGGEDSIGPICDKLDSVSIRDGAIVNAKGIPFFISVVNVVDGLKLYDDLFENSEISTLVAAVNEWRISGQKGEFQGQTFVGSKRPSKGHGRDMLQFGVPVTDRPPEDENERKVDPIPGAIEDIIDRLVRRQVVTSRPDYCIVDFYNELGLISFLFSLLLLLLGGSLATLHVAAWYGRPVFSLFLTESDMVFGQVIGVDHRGNYRGPLKLSLSPGSLLVMQGRSADLAKHALSSTRKPRVILLFGKSLPKKPLPQWALPPVGPTSPATPSSTQCPTPPASSNPRRRRRSSSPPLLPSSPPPSPSLQRPPPPGPRRHRRDTPSPAPASSSPHPPAARGRSAAAAAARRPG</sequence>
<dbReference type="EMBL" id="LR743591">
    <property type="protein sequence ID" value="CAA2618935.1"/>
    <property type="molecule type" value="Genomic_DNA"/>
</dbReference>
<dbReference type="GO" id="GO:0003729">
    <property type="term" value="F:mRNA binding"/>
    <property type="evidence" value="ECO:0007669"/>
    <property type="project" value="InterPro"/>
</dbReference>
<dbReference type="GO" id="GO:0006402">
    <property type="term" value="P:mRNA catabolic process"/>
    <property type="evidence" value="ECO:0007669"/>
    <property type="project" value="InterPro"/>
</dbReference>
<name>A0A7I8IND3_SPIIN</name>
<feature type="compositionally biased region" description="Polar residues" evidence="2">
    <location>
        <begin position="461"/>
        <end position="470"/>
    </location>
</feature>
<feature type="compositionally biased region" description="Basic and acidic residues" evidence="2">
    <location>
        <begin position="156"/>
        <end position="170"/>
    </location>
</feature>
<gene>
    <name evidence="3" type="ORF">SI7747_04005102</name>
</gene>
<evidence type="ECO:0000256" key="2">
    <source>
        <dbReference type="SAM" id="MobiDB-lite"/>
    </source>
</evidence>
<dbReference type="Gene3D" id="2.60.120.590">
    <property type="entry name" value="Alpha-ketoglutarate-dependent dioxygenase AlkB-like"/>
    <property type="match status" value="1"/>
</dbReference>
<accession>A0A7I8IND3</accession>
<protein>
    <submittedName>
        <fullName evidence="3">Uncharacterized protein</fullName>
    </submittedName>
</protein>
<evidence type="ECO:0000313" key="4">
    <source>
        <dbReference type="Proteomes" id="UP001189122"/>
    </source>
</evidence>
<comment type="similarity">
    <text evidence="1">Belongs to the alkB family.</text>
</comment>
<dbReference type="InterPro" id="IPR037151">
    <property type="entry name" value="AlkB-like_sf"/>
</dbReference>
<proteinExistence type="inferred from homology"/>
<dbReference type="EMBL" id="CACRZD030000004">
    <property type="protein sequence ID" value="CAA6658658.1"/>
    <property type="molecule type" value="Genomic_DNA"/>
</dbReference>
<reference evidence="3 4" key="1">
    <citation type="submission" date="2019-12" db="EMBL/GenBank/DDBJ databases">
        <authorList>
            <person name="Scholz U."/>
            <person name="Mascher M."/>
            <person name="Fiebig A."/>
        </authorList>
    </citation>
    <scope>NUCLEOTIDE SEQUENCE</scope>
</reference>
<feature type="region of interest" description="Disordered" evidence="2">
    <location>
        <begin position="449"/>
        <end position="545"/>
    </location>
</feature>